<gene>
    <name evidence="2" type="ORF">SDRG_14031</name>
</gene>
<feature type="repeat" description="ANK" evidence="1">
    <location>
        <begin position="359"/>
        <end position="391"/>
    </location>
</feature>
<keyword evidence="3" id="KW-1185">Reference proteome</keyword>
<dbReference type="PANTHER" id="PTHR24133:SF40">
    <property type="entry name" value="ANKYRIN REPEAT DOMAIN 44"/>
    <property type="match status" value="1"/>
</dbReference>
<feature type="repeat" description="ANK" evidence="1">
    <location>
        <begin position="123"/>
        <end position="155"/>
    </location>
</feature>
<dbReference type="STRING" id="1156394.T0REY4"/>
<dbReference type="InterPro" id="IPR036770">
    <property type="entry name" value="Ankyrin_rpt-contain_sf"/>
</dbReference>
<feature type="repeat" description="ANK" evidence="1">
    <location>
        <begin position="225"/>
        <end position="257"/>
    </location>
</feature>
<evidence type="ECO:0000313" key="3">
    <source>
        <dbReference type="Proteomes" id="UP000030762"/>
    </source>
</evidence>
<reference evidence="2 3" key="1">
    <citation type="submission" date="2012-04" db="EMBL/GenBank/DDBJ databases">
        <title>The Genome Sequence of Saprolegnia declina VS20.</title>
        <authorList>
            <consortium name="The Broad Institute Genome Sequencing Platform"/>
            <person name="Russ C."/>
            <person name="Nusbaum C."/>
            <person name="Tyler B."/>
            <person name="van West P."/>
            <person name="Dieguez-Uribeondo J."/>
            <person name="de Bruijn I."/>
            <person name="Tripathy S."/>
            <person name="Jiang R."/>
            <person name="Young S.K."/>
            <person name="Zeng Q."/>
            <person name="Gargeya S."/>
            <person name="Fitzgerald M."/>
            <person name="Haas B."/>
            <person name="Abouelleil A."/>
            <person name="Alvarado L."/>
            <person name="Arachchi H.M."/>
            <person name="Berlin A."/>
            <person name="Chapman S.B."/>
            <person name="Goldberg J."/>
            <person name="Griggs A."/>
            <person name="Gujja S."/>
            <person name="Hansen M."/>
            <person name="Howarth C."/>
            <person name="Imamovic A."/>
            <person name="Larimer J."/>
            <person name="McCowen C."/>
            <person name="Montmayeur A."/>
            <person name="Murphy C."/>
            <person name="Neiman D."/>
            <person name="Pearson M."/>
            <person name="Priest M."/>
            <person name="Roberts A."/>
            <person name="Saif S."/>
            <person name="Shea T."/>
            <person name="Sisk P."/>
            <person name="Sykes S."/>
            <person name="Wortman J."/>
            <person name="Nusbaum C."/>
            <person name="Birren B."/>
        </authorList>
    </citation>
    <scope>NUCLEOTIDE SEQUENCE [LARGE SCALE GENOMIC DNA]</scope>
    <source>
        <strain evidence="2 3">VS20</strain>
    </source>
</reference>
<feature type="repeat" description="ANK" evidence="1">
    <location>
        <begin position="292"/>
        <end position="324"/>
    </location>
</feature>
<dbReference type="eggNOG" id="KOG4177">
    <property type="taxonomic scope" value="Eukaryota"/>
</dbReference>
<dbReference type="VEuPathDB" id="FungiDB:SDRG_14031"/>
<feature type="repeat" description="ANK" evidence="1">
    <location>
        <begin position="56"/>
        <end position="88"/>
    </location>
</feature>
<feature type="repeat" description="ANK" evidence="1">
    <location>
        <begin position="259"/>
        <end position="291"/>
    </location>
</feature>
<dbReference type="GeneID" id="19954758"/>
<dbReference type="RefSeq" id="XP_008618356.1">
    <property type="nucleotide sequence ID" value="XM_008620134.1"/>
</dbReference>
<protein>
    <submittedName>
        <fullName evidence="2">Uncharacterized protein</fullName>
    </submittedName>
</protein>
<dbReference type="OMA" id="LEMIEVF"/>
<name>T0REY4_SAPDV</name>
<dbReference type="Pfam" id="PF00023">
    <property type="entry name" value="Ank"/>
    <property type="match status" value="2"/>
</dbReference>
<keyword evidence="1" id="KW-0040">ANK repeat</keyword>
<evidence type="ECO:0000256" key="1">
    <source>
        <dbReference type="PROSITE-ProRule" id="PRU00023"/>
    </source>
</evidence>
<dbReference type="PANTHER" id="PTHR24133">
    <property type="entry name" value="ANKYRIN DOMAIN-CONTAINING"/>
    <property type="match status" value="1"/>
</dbReference>
<feature type="repeat" description="ANK" evidence="1">
    <location>
        <begin position="192"/>
        <end position="224"/>
    </location>
</feature>
<dbReference type="OrthoDB" id="73683at2759"/>
<dbReference type="InParanoid" id="T0REY4"/>
<sequence length="448" mass="46787">MTSAAEIEALQVLLAKELYLEHASPLYVSCTEGDIEKVTSLLADAATDVTWRTPDEGWTPLHMASAMGYDDIVALLLRHGVAADALGHDDVTPLMAASIQGQLSTLQLLVNQGHANVNAVTTDGTSALHGAVHNHHLGCVEALLGFGADVNAVDAQGISALEIASSAGDLEMIEVFATKASAPLKLQMTAADGTTALHAAALHGHIDIVQWLISHGCPSDAPNDMGLTPLYLAAQEGFDAIVQLLLNEKANANAVSNVDGFTPIMIAAQMGHVGVVELLHARGAHLTYHTPDGWDALYVAVQNGHASVLAFLVTHGANVHATYNNGITLLYTAAQEGHVECATYLLDHAKVPVDAPQAMGWTPLHIAVLHHKMDIAQTLLSHGANVNAVENEMGGTPLHVAAEMGNLEMVQLLLSHGASTAAKLKDGSTPLETAKNTGNEAVLGPLLA</sequence>
<dbReference type="InterPro" id="IPR052391">
    <property type="entry name" value="E3_Ligase-Neurotoxin"/>
</dbReference>
<dbReference type="SMART" id="SM00248">
    <property type="entry name" value="ANK"/>
    <property type="match status" value="12"/>
</dbReference>
<organism evidence="2 3">
    <name type="scientific">Saprolegnia diclina (strain VS20)</name>
    <dbReference type="NCBI Taxonomy" id="1156394"/>
    <lineage>
        <taxon>Eukaryota</taxon>
        <taxon>Sar</taxon>
        <taxon>Stramenopiles</taxon>
        <taxon>Oomycota</taxon>
        <taxon>Saprolegniomycetes</taxon>
        <taxon>Saprolegniales</taxon>
        <taxon>Saprolegniaceae</taxon>
        <taxon>Saprolegnia</taxon>
    </lineage>
</organism>
<dbReference type="PRINTS" id="PR01415">
    <property type="entry name" value="ANKYRIN"/>
</dbReference>
<dbReference type="SUPFAM" id="SSF48403">
    <property type="entry name" value="Ankyrin repeat"/>
    <property type="match status" value="2"/>
</dbReference>
<dbReference type="Gene3D" id="1.25.40.20">
    <property type="entry name" value="Ankyrin repeat-containing domain"/>
    <property type="match status" value="4"/>
</dbReference>
<dbReference type="AlphaFoldDB" id="T0REY4"/>
<feature type="repeat" description="ANK" evidence="1">
    <location>
        <begin position="393"/>
        <end position="425"/>
    </location>
</feature>
<dbReference type="PROSITE" id="PS50297">
    <property type="entry name" value="ANK_REP_REGION"/>
    <property type="match status" value="8"/>
</dbReference>
<proteinExistence type="predicted"/>
<dbReference type="Proteomes" id="UP000030762">
    <property type="component" value="Unassembled WGS sequence"/>
</dbReference>
<dbReference type="Pfam" id="PF12796">
    <property type="entry name" value="Ank_2"/>
    <property type="match status" value="4"/>
</dbReference>
<accession>T0REY4</accession>
<evidence type="ECO:0000313" key="2">
    <source>
        <dbReference type="EMBL" id="EQC28207.1"/>
    </source>
</evidence>
<dbReference type="EMBL" id="JH767197">
    <property type="protein sequence ID" value="EQC28207.1"/>
    <property type="molecule type" value="Genomic_DNA"/>
</dbReference>
<dbReference type="PROSITE" id="PS50088">
    <property type="entry name" value="ANK_REPEAT"/>
    <property type="match status" value="8"/>
</dbReference>
<dbReference type="InterPro" id="IPR002110">
    <property type="entry name" value="Ankyrin_rpt"/>
</dbReference>